<reference evidence="2" key="1">
    <citation type="submission" date="2016-07" db="EMBL/GenBank/DDBJ databases">
        <authorList>
            <person name="Florea S."/>
            <person name="Webb J.S."/>
            <person name="Jaromczyk J."/>
            <person name="Schardl C.L."/>
        </authorList>
    </citation>
    <scope>NUCLEOTIDE SEQUENCE [LARGE SCALE GENOMIC DNA]</scope>
    <source>
        <strain evidence="2">CY1</strain>
    </source>
</reference>
<protein>
    <submittedName>
        <fullName evidence="1">Uncharacterized protein</fullName>
    </submittedName>
</protein>
<gene>
    <name evidence="1" type="ORF">BC351_08355</name>
</gene>
<name>A0A1V4HAB6_9BACL</name>
<organism evidence="1 2">
    <name type="scientific">Paenibacillus ferrarius</name>
    <dbReference type="NCBI Taxonomy" id="1469647"/>
    <lineage>
        <taxon>Bacteria</taxon>
        <taxon>Bacillati</taxon>
        <taxon>Bacillota</taxon>
        <taxon>Bacilli</taxon>
        <taxon>Bacillales</taxon>
        <taxon>Paenibacillaceae</taxon>
        <taxon>Paenibacillus</taxon>
    </lineage>
</organism>
<sequence length="76" mass="9064">MRKWLAGRATDIIKDIYQGKFYVRGFTNPICVDPIAFMEWAMYRDVDKIIGFLNKGDEYKGEHIFLSRSQHMWSAW</sequence>
<dbReference type="Proteomes" id="UP000190626">
    <property type="component" value="Unassembled WGS sequence"/>
</dbReference>
<keyword evidence="2" id="KW-1185">Reference proteome</keyword>
<accession>A0A1V4HAB6</accession>
<dbReference type="EMBL" id="MBTG01000045">
    <property type="protein sequence ID" value="OPH48470.1"/>
    <property type="molecule type" value="Genomic_DNA"/>
</dbReference>
<proteinExistence type="predicted"/>
<comment type="caution">
    <text evidence="1">The sequence shown here is derived from an EMBL/GenBank/DDBJ whole genome shotgun (WGS) entry which is preliminary data.</text>
</comment>
<dbReference type="AlphaFoldDB" id="A0A1V4HAB6"/>
<evidence type="ECO:0000313" key="2">
    <source>
        <dbReference type="Proteomes" id="UP000190626"/>
    </source>
</evidence>
<evidence type="ECO:0000313" key="1">
    <source>
        <dbReference type="EMBL" id="OPH48470.1"/>
    </source>
</evidence>